<evidence type="ECO:0000256" key="1">
    <source>
        <dbReference type="SAM" id="MobiDB-lite"/>
    </source>
</evidence>
<feature type="region of interest" description="Disordered" evidence="1">
    <location>
        <begin position="121"/>
        <end position="144"/>
    </location>
</feature>
<name>A0A2U9B4Y2_SCOMX</name>
<organism evidence="2 4">
    <name type="scientific">Scophthalmus maximus</name>
    <name type="common">Turbot</name>
    <name type="synonym">Psetta maxima</name>
    <dbReference type="NCBI Taxonomy" id="52904"/>
    <lineage>
        <taxon>Eukaryota</taxon>
        <taxon>Metazoa</taxon>
        <taxon>Chordata</taxon>
        <taxon>Craniata</taxon>
        <taxon>Vertebrata</taxon>
        <taxon>Euteleostomi</taxon>
        <taxon>Actinopterygii</taxon>
        <taxon>Neopterygii</taxon>
        <taxon>Teleostei</taxon>
        <taxon>Neoteleostei</taxon>
        <taxon>Acanthomorphata</taxon>
        <taxon>Carangaria</taxon>
        <taxon>Pleuronectiformes</taxon>
        <taxon>Pleuronectoidei</taxon>
        <taxon>Scophthalmidae</taxon>
        <taxon>Scophthalmus</taxon>
    </lineage>
</organism>
<dbReference type="EMBL" id="CP026245">
    <property type="protein sequence ID" value="AWO98999.1"/>
    <property type="molecule type" value="Genomic_DNA"/>
</dbReference>
<feature type="region of interest" description="Disordered" evidence="1">
    <location>
        <begin position="19"/>
        <end position="56"/>
    </location>
</feature>
<dbReference type="Proteomes" id="UP000438429">
    <property type="component" value="Unassembled WGS sequence"/>
</dbReference>
<evidence type="ECO:0000313" key="4">
    <source>
        <dbReference type="Proteomes" id="UP000246464"/>
    </source>
</evidence>
<protein>
    <submittedName>
        <fullName evidence="2">Uncharacterized protein</fullName>
    </submittedName>
</protein>
<dbReference type="AlphaFoldDB" id="A0A2U9B4Y2"/>
<evidence type="ECO:0000313" key="2">
    <source>
        <dbReference type="EMBL" id="AWO98999.1"/>
    </source>
</evidence>
<sequence>MSALGQYSDLRLVLSFLSPPRRSDGSTVRRRADGQPVDTLLPPDTRKDTNTRKTTNATKLTAACVQSPALRLREQRKPNGSRGRCGLWHSGHLVRHCHCTILQQVQMQKVQKMLQEKRAVIERQSAHQGRSEDGISFHNQQHCG</sequence>
<accession>A0A2U9B4Y2</accession>
<proteinExistence type="predicted"/>
<feature type="compositionally biased region" description="Basic and acidic residues" evidence="1">
    <location>
        <begin position="121"/>
        <end position="135"/>
    </location>
</feature>
<evidence type="ECO:0000313" key="3">
    <source>
        <dbReference type="EMBL" id="KAF0030433.1"/>
    </source>
</evidence>
<gene>
    <name evidence="3" type="ORF">F2P81_017164</name>
    <name evidence="2" type="ORF">SMAX5B_013391</name>
</gene>
<dbReference type="Proteomes" id="UP000246464">
    <property type="component" value="Chromosome 3"/>
</dbReference>
<evidence type="ECO:0000313" key="5">
    <source>
        <dbReference type="Proteomes" id="UP000438429"/>
    </source>
</evidence>
<dbReference type="EMBL" id="VEVO01000015">
    <property type="protein sequence ID" value="KAF0030433.1"/>
    <property type="molecule type" value="Genomic_DNA"/>
</dbReference>
<reference evidence="2 4" key="1">
    <citation type="submission" date="2017-12" db="EMBL/GenBank/DDBJ databases">
        <title>Integrating genomic resources of turbot (Scophthalmus maximus) in depth evaluation of genetic and physical mapping variation across individuals.</title>
        <authorList>
            <person name="Martinez P."/>
        </authorList>
    </citation>
    <scope>NUCLEOTIDE SEQUENCE [LARGE SCALE GENOMIC DNA]</scope>
</reference>
<reference evidence="3 5" key="2">
    <citation type="submission" date="2019-06" db="EMBL/GenBank/DDBJ databases">
        <title>Draft genomes of female and male turbot (Scophthalmus maximus).</title>
        <authorList>
            <person name="Xu H."/>
            <person name="Xu X.-W."/>
            <person name="Shao C."/>
            <person name="Chen S."/>
        </authorList>
    </citation>
    <scope>NUCLEOTIDE SEQUENCE [LARGE SCALE GENOMIC DNA]</scope>
    <source>
        <strain evidence="3">Ysfricsl-2016a</strain>
        <tissue evidence="3">Blood</tissue>
    </source>
</reference>
<keyword evidence="4" id="KW-1185">Reference proteome</keyword>